<sequence length="1464" mass="161061">MPKSKTVKVCRFLFQFVAVVLVLFALAVSLIRGLIPQLPEARYEVVNYLKEQYQIEVQVGKLSAEWQAFGPALTVNNLVIPPQPSLPVTLIANKVHLKLDFWQTLLTLSPKIETVKFDGIHVALNVDELSSSKSDEDASTNLDWLYALLLEQLEYFSISDGTLQLLSHSHDFRPIFISNLMWHNQPGLHQAKGFMHLDSEASASELLALRIDVTGDGYKPDELVGQIYLSAESLDLGEWASRQHDPLLKLDSIEFEGVVNLKAWLGIEHRTINTGLLMFEPSWLQWNTSDKQNTEQLQKFAINGGALKWQPNDNGWQVTSHDLDFSTNGVPWPELNLSLKTNYSDLSVSVNEIAPEVLTPLLPLFPKMGEKGVAQWQELSPSGVIGPLQLLKESGKPFLLKTEINQLKWSATEGIPGSAPIDLRFSWANGLVNAEFPAQDYQLDFQDGFEAPLALKGDAFQVQYNVDKSRLILPHVHFSNADIDLAASMQLDLLEQAHLALNANLAINNVEHAGRYFPLDAMSDNLVDYLNGSLKKGQIPDAEIVWHGQLNQFPYQDHSGIFQAGFNLNDGAFLFQPDWPAVEALSLYALFENAAMDIVVNKGKLLDVDADGAHVYIPYMGKETTLRIEAEVGADADAAKAVIDNSPLKTSVGSTLNVVQISGDIVSDLDLTIPLYDGAKANNKGVIIFDNNAVYITSPGLHLNSVSGAVEFINAEVSGQEIAADLFEQPLQFSFATEQTNSGDLALSVDLNGQWDLDNLPNYIDNPLSDYYSGSLDWDGGLTMIFDPLGYRLQVQLNSDLTGTTLSLPAPFTKAADEPRMLRAELIGDNKQSSLGIKLGKEAEFWGGFNEQSGDYLAHYDLLLGRHFKLGDKLVKNQGHIQIDLPEAELTTWLPLISKFTDKVTSSIDVIADKESIVVSDETSQTAPDNTAKTSNIEPIAELANQSSSVNVESEPVFNLTDLDDKVSFFPPLALIDAQIGSLNILSQNFEQLSFTAKPLQHVWRFDIESEQMVGNIDFYPSWREQGLKIVASKLHLAPNVKAPEDAEFTPGNLLDNLPPLAVDVDDFGLYKTRLGHLVLQGIPYENGYRFQTLTLTRPIVSLQASGDWTFAAGKSMTTFDVNVKASKFDALSEALGISPGLKDAPVDMVGEFSWQGAPYEFSLETLNGKLRFDLGKGYLSEVSDKGARIFSLFSLDSLVRKLSLDFSDVFGKGLYFDSFGGSLDIDNGVVKTTDTEMDAIAGNMKVRGYTDLTTQSLNYDIRFIPQLASSVPTVVLLSTSAWTLGLGAFALTKVLEPVIEVISEIRFRLGGTMNDPLLEELERKSKEIEIPESILPREKVETEPQSNLQGAQQDQLQQASERLDVNDSGTQTVTEMTVPDSSNVPAISIEADSSKNSDNIIINSNTQTETDSDNAPKGEGSSPISFVDYQQRQSQGGANASQLTAMSEQQGCSSQLSFYRRAA</sequence>
<keyword evidence="2" id="KW-1133">Transmembrane helix</keyword>
<evidence type="ECO:0000256" key="2">
    <source>
        <dbReference type="SAM" id="Phobius"/>
    </source>
</evidence>
<evidence type="ECO:0000313" key="4">
    <source>
        <dbReference type="EMBL" id="ARD20799.1"/>
    </source>
</evidence>
<dbReference type="Proteomes" id="UP000191820">
    <property type="component" value="Chromosome"/>
</dbReference>
<dbReference type="InterPro" id="IPR025263">
    <property type="entry name" value="YhdP_central"/>
</dbReference>
<name>A0ABN4YDG7_9GAMM</name>
<gene>
    <name evidence="4" type="ORF">SJ2017_0459</name>
</gene>
<evidence type="ECO:0000259" key="3">
    <source>
        <dbReference type="Pfam" id="PF13116"/>
    </source>
</evidence>
<feature type="compositionally biased region" description="Low complexity" evidence="1">
    <location>
        <begin position="1346"/>
        <end position="1361"/>
    </location>
</feature>
<dbReference type="PANTHER" id="PTHR38690:SF1">
    <property type="entry name" value="PROTEASE"/>
    <property type="match status" value="1"/>
</dbReference>
<evidence type="ECO:0000313" key="5">
    <source>
        <dbReference type="Proteomes" id="UP000191820"/>
    </source>
</evidence>
<organism evidence="4 5">
    <name type="scientific">Shewanella japonica</name>
    <dbReference type="NCBI Taxonomy" id="93973"/>
    <lineage>
        <taxon>Bacteria</taxon>
        <taxon>Pseudomonadati</taxon>
        <taxon>Pseudomonadota</taxon>
        <taxon>Gammaproteobacteria</taxon>
        <taxon>Alteromonadales</taxon>
        <taxon>Shewanellaceae</taxon>
        <taxon>Shewanella</taxon>
    </lineage>
</organism>
<keyword evidence="2" id="KW-0812">Transmembrane</keyword>
<keyword evidence="2" id="KW-0472">Membrane</keyword>
<evidence type="ECO:0000256" key="1">
    <source>
        <dbReference type="SAM" id="MobiDB-lite"/>
    </source>
</evidence>
<feature type="region of interest" description="Disordered" evidence="1">
    <location>
        <begin position="1406"/>
        <end position="1464"/>
    </location>
</feature>
<keyword evidence="5" id="KW-1185">Reference proteome</keyword>
<dbReference type="EMBL" id="CP020472">
    <property type="protein sequence ID" value="ARD20799.1"/>
    <property type="molecule type" value="Genomic_DNA"/>
</dbReference>
<feature type="region of interest" description="Disordered" evidence="1">
    <location>
        <begin position="1374"/>
        <end position="1393"/>
    </location>
</feature>
<dbReference type="InterPro" id="IPR011836">
    <property type="entry name" value="YhdP"/>
</dbReference>
<dbReference type="PANTHER" id="PTHR38690">
    <property type="entry name" value="PROTEASE-RELATED"/>
    <property type="match status" value="1"/>
</dbReference>
<feature type="compositionally biased region" description="Polar residues" evidence="1">
    <location>
        <begin position="1423"/>
        <end position="1458"/>
    </location>
</feature>
<dbReference type="Pfam" id="PF13116">
    <property type="entry name" value="YhdP"/>
    <property type="match status" value="1"/>
</dbReference>
<accession>A0ABN4YDG7</accession>
<proteinExistence type="predicted"/>
<feature type="domain" description="YhdP central" evidence="3">
    <location>
        <begin position="6"/>
        <end position="1317"/>
    </location>
</feature>
<feature type="compositionally biased region" description="Polar residues" evidence="1">
    <location>
        <begin position="1374"/>
        <end position="1386"/>
    </location>
</feature>
<feature type="transmembrane region" description="Helical" evidence="2">
    <location>
        <begin position="12"/>
        <end position="35"/>
    </location>
</feature>
<feature type="compositionally biased region" description="Basic and acidic residues" evidence="1">
    <location>
        <begin position="1331"/>
        <end position="1343"/>
    </location>
</feature>
<feature type="region of interest" description="Disordered" evidence="1">
    <location>
        <begin position="1331"/>
        <end position="1362"/>
    </location>
</feature>
<dbReference type="NCBIfam" id="TIGR02099">
    <property type="entry name" value="YhdP family protein"/>
    <property type="match status" value="1"/>
</dbReference>
<protein>
    <submittedName>
        <fullName evidence="4">DUF3971 domain-containing protein</fullName>
    </submittedName>
</protein>
<dbReference type="RefSeq" id="WP_080914743.1">
    <property type="nucleotide sequence ID" value="NZ_CP020472.1"/>
</dbReference>
<reference evidence="4 5" key="1">
    <citation type="submission" date="2017-03" db="EMBL/GenBank/DDBJ databases">
        <title>Genome sequencing of Shewanella japonica KCTC 22435.</title>
        <authorList>
            <person name="Kim K.M."/>
        </authorList>
    </citation>
    <scope>NUCLEOTIDE SEQUENCE [LARGE SCALE GENOMIC DNA]</scope>
    <source>
        <strain evidence="4 5">KCTC 22435</strain>
    </source>
</reference>